<organism evidence="2">
    <name type="scientific">viral metagenome</name>
    <dbReference type="NCBI Taxonomy" id="1070528"/>
    <lineage>
        <taxon>unclassified sequences</taxon>
        <taxon>metagenomes</taxon>
        <taxon>organismal metagenomes</taxon>
    </lineage>
</organism>
<dbReference type="AlphaFoldDB" id="A0A6M3LTT0"/>
<protein>
    <submittedName>
        <fullName evidence="2">Uncharacterized protein</fullName>
    </submittedName>
</protein>
<accession>A0A6M3LTT0</accession>
<name>A0A6M3LTT0_9ZZZZ</name>
<gene>
    <name evidence="1" type="ORF">MM415A04005_0006</name>
    <name evidence="2" type="ORF">MM415B07073_0007</name>
</gene>
<evidence type="ECO:0000313" key="2">
    <source>
        <dbReference type="EMBL" id="QJA96934.1"/>
    </source>
</evidence>
<proteinExistence type="predicted"/>
<sequence>MYTNEEYVIPQCGCEVANNSIKYCPKHQAASDMYEALRRILSFDDSGCLAAAAYSGGDMPKKWIREVAPAIEARSAARKEMQAIARQAISKAEEGL</sequence>
<dbReference type="EMBL" id="MT143447">
    <property type="protein sequence ID" value="QJA96934.1"/>
    <property type="molecule type" value="Genomic_DNA"/>
</dbReference>
<reference evidence="2" key="1">
    <citation type="submission" date="2020-03" db="EMBL/GenBank/DDBJ databases">
        <title>The deep terrestrial virosphere.</title>
        <authorList>
            <person name="Holmfeldt K."/>
            <person name="Nilsson E."/>
            <person name="Simone D."/>
            <person name="Lopez-Fernandez M."/>
            <person name="Wu X."/>
            <person name="de Brujin I."/>
            <person name="Lundin D."/>
            <person name="Andersson A."/>
            <person name="Bertilsson S."/>
            <person name="Dopson M."/>
        </authorList>
    </citation>
    <scope>NUCLEOTIDE SEQUENCE</scope>
    <source>
        <strain evidence="1">MM415A04005</strain>
        <strain evidence="2">MM415B07073</strain>
    </source>
</reference>
<dbReference type="EMBL" id="MT141764">
    <property type="protein sequence ID" value="QJA70099.1"/>
    <property type="molecule type" value="Genomic_DNA"/>
</dbReference>
<evidence type="ECO:0000313" key="1">
    <source>
        <dbReference type="EMBL" id="QJA70099.1"/>
    </source>
</evidence>